<dbReference type="SUPFAM" id="SSF50249">
    <property type="entry name" value="Nucleic acid-binding proteins"/>
    <property type="match status" value="1"/>
</dbReference>
<dbReference type="Gene3D" id="2.40.50.140">
    <property type="entry name" value="Nucleic acid-binding proteins"/>
    <property type="match status" value="1"/>
</dbReference>
<protein>
    <submittedName>
        <fullName evidence="1">Primosomal replication protein N</fullName>
    </submittedName>
</protein>
<dbReference type="GO" id="GO:0006260">
    <property type="term" value="P:DNA replication"/>
    <property type="evidence" value="ECO:0007669"/>
    <property type="project" value="InterPro"/>
</dbReference>
<keyword evidence="2" id="KW-1185">Reference proteome</keyword>
<accession>A0A6M8SXT3</accession>
<reference evidence="1 2" key="1">
    <citation type="submission" date="2020-05" db="EMBL/GenBank/DDBJ databases">
        <title>Complete genome sequence of Deefgea sp. D17.</title>
        <authorList>
            <person name="Bae J.-W."/>
            <person name="Han J.E."/>
        </authorList>
    </citation>
    <scope>NUCLEOTIDE SEQUENCE [LARGE SCALE GENOMIC DNA]</scope>
    <source>
        <strain evidence="1 2">D17</strain>
    </source>
</reference>
<dbReference type="NCBIfam" id="TIGR04418">
    <property type="entry name" value="PriB_gamma"/>
    <property type="match status" value="1"/>
</dbReference>
<evidence type="ECO:0000313" key="1">
    <source>
        <dbReference type="EMBL" id="QKJ67399.1"/>
    </source>
</evidence>
<dbReference type="InterPro" id="IPR012340">
    <property type="entry name" value="NA-bd_OB-fold"/>
</dbReference>
<dbReference type="Pfam" id="PF22657">
    <property type="entry name" value="SSB_1"/>
    <property type="match status" value="1"/>
</dbReference>
<dbReference type="GO" id="GO:0003697">
    <property type="term" value="F:single-stranded DNA binding"/>
    <property type="evidence" value="ECO:0007669"/>
    <property type="project" value="InterPro"/>
</dbReference>
<dbReference type="KEGG" id="dee:HQN60_12185"/>
<dbReference type="EMBL" id="CP054143">
    <property type="protein sequence ID" value="QKJ67399.1"/>
    <property type="molecule type" value="Genomic_DNA"/>
</dbReference>
<dbReference type="GO" id="GO:0030894">
    <property type="term" value="C:replisome"/>
    <property type="evidence" value="ECO:0007669"/>
    <property type="project" value="InterPro"/>
</dbReference>
<gene>
    <name evidence="1" type="primary">priB</name>
    <name evidence="1" type="ORF">HQN60_12185</name>
</gene>
<dbReference type="AlphaFoldDB" id="A0A6M8SXT3"/>
<organism evidence="1 2">
    <name type="scientific">Deefgea piscis</name>
    <dbReference type="NCBI Taxonomy" id="2739061"/>
    <lineage>
        <taxon>Bacteria</taxon>
        <taxon>Pseudomonadati</taxon>
        <taxon>Pseudomonadota</taxon>
        <taxon>Betaproteobacteria</taxon>
        <taxon>Neisseriales</taxon>
        <taxon>Chitinibacteraceae</taxon>
        <taxon>Deefgea</taxon>
    </lineage>
</organism>
<dbReference type="PIRSF" id="PIRSF003135">
    <property type="entry name" value="Primosomal_n"/>
    <property type="match status" value="1"/>
</dbReference>
<dbReference type="InterPro" id="IPR023646">
    <property type="entry name" value="Prisomal_replication_PriB"/>
</dbReference>
<name>A0A6M8SXT3_9NEIS</name>
<sequence>MVSDSSLRNTPAGIPVIEGRILHQSSQMQLGSARKVECEIPFLALGDIAQAIANLAPEQKLKCKGFLAAKSQRFRHALVLHIDAFELLN</sequence>
<dbReference type="Proteomes" id="UP000504844">
    <property type="component" value="Chromosome"/>
</dbReference>
<dbReference type="RefSeq" id="WP_173533901.1">
    <property type="nucleotide sequence ID" value="NZ_CP054143.1"/>
</dbReference>
<evidence type="ECO:0000313" key="2">
    <source>
        <dbReference type="Proteomes" id="UP000504844"/>
    </source>
</evidence>
<proteinExistence type="predicted"/>